<proteinExistence type="evidence at transcript level"/>
<dbReference type="AlphaFoldDB" id="G3MTT2"/>
<accession>G3MTT2</accession>
<sequence>MLIMIKQQVNTQLLVNNIPVPTVEKISILGMWIQQNGRNTETINKLEATTKQTCRLLKRIAKKYAGMKDVNLLRLVHYFINSRVTYAILYTKTTKERDKVDILIRKGVKTDLYLPACTSTEIIIRLGVSNSLVELCEAKLTAKYISLTGSNTGRSILTKLYQNRESQEGITPTPKEIVINIRIPPIPTTMHLIHKEECRSNRFQGLQSSLLPKQGAVYTDAAEYTEGR</sequence>
<organism evidence="1">
    <name type="scientific">Amblyomma maculatum</name>
    <name type="common">Gulf Coast tick</name>
    <dbReference type="NCBI Taxonomy" id="34609"/>
    <lineage>
        <taxon>Eukaryota</taxon>
        <taxon>Metazoa</taxon>
        <taxon>Ecdysozoa</taxon>
        <taxon>Arthropoda</taxon>
        <taxon>Chelicerata</taxon>
        <taxon>Arachnida</taxon>
        <taxon>Acari</taxon>
        <taxon>Parasitiformes</taxon>
        <taxon>Ixodida</taxon>
        <taxon>Ixodoidea</taxon>
        <taxon>Ixodidae</taxon>
        <taxon>Amblyomminae</taxon>
        <taxon>Amblyomma</taxon>
    </lineage>
</organism>
<dbReference type="EMBL" id="JO845284">
    <property type="protein sequence ID" value="AEO36900.1"/>
    <property type="molecule type" value="mRNA"/>
</dbReference>
<evidence type="ECO:0000313" key="1">
    <source>
        <dbReference type="EMBL" id="AEO36900.1"/>
    </source>
</evidence>
<name>G3MTT2_AMBMU</name>
<protein>
    <submittedName>
        <fullName evidence="1">Uncharacterized protein</fullName>
    </submittedName>
</protein>
<reference evidence="1" key="1">
    <citation type="journal article" date="2011" name="PLoS ONE">
        <title>A deep insight into the sialotranscriptome of the gulf coast tick, Amblyomma maculatum.</title>
        <authorList>
            <person name="Karim S."/>
            <person name="Singh P."/>
            <person name="Ribeiro J.M."/>
        </authorList>
    </citation>
    <scope>NUCLEOTIDE SEQUENCE</scope>
    <source>
        <tissue evidence="1">Salivary gland</tissue>
    </source>
</reference>